<dbReference type="Proteomes" id="UP000265643">
    <property type="component" value="Unassembled WGS sequence"/>
</dbReference>
<dbReference type="InterPro" id="IPR018768">
    <property type="entry name" value="DUF2344"/>
</dbReference>
<organism evidence="2 3">
    <name type="scientific">Mediterraneibacter butyricigenes</name>
    <dbReference type="NCBI Taxonomy" id="2316025"/>
    <lineage>
        <taxon>Bacteria</taxon>
        <taxon>Bacillati</taxon>
        <taxon>Bacillota</taxon>
        <taxon>Clostridia</taxon>
        <taxon>Lachnospirales</taxon>
        <taxon>Lachnospiraceae</taxon>
        <taxon>Mediterraneibacter</taxon>
    </lineage>
</organism>
<protein>
    <submittedName>
        <fullName evidence="2">Radical SAM protein</fullName>
    </submittedName>
</protein>
<accession>A0A391NWW4</accession>
<evidence type="ECO:0000259" key="1">
    <source>
        <dbReference type="Pfam" id="PF10105"/>
    </source>
</evidence>
<gene>
    <name evidence="2" type="ORF">KGMB01110_00800</name>
</gene>
<evidence type="ECO:0000313" key="2">
    <source>
        <dbReference type="EMBL" id="GCA65644.1"/>
    </source>
</evidence>
<dbReference type="RefSeq" id="WP_119297263.1">
    <property type="nucleotide sequence ID" value="NZ_BHGK01000001.1"/>
</dbReference>
<keyword evidence="3" id="KW-1185">Reference proteome</keyword>
<reference evidence="3" key="1">
    <citation type="submission" date="2018-09" db="EMBL/GenBank/DDBJ databases">
        <title>Draft Genome Sequence of Mediterraneibacter sp. KCTC 15684.</title>
        <authorList>
            <person name="Kim J.S."/>
            <person name="Han K.I."/>
            <person name="Suh M.K."/>
            <person name="Lee K.C."/>
            <person name="Eom M.K."/>
            <person name="Lee J.H."/>
            <person name="Park S.H."/>
            <person name="Kang S.W."/>
            <person name="Park J.E."/>
            <person name="Oh B.S."/>
            <person name="Yu S.Y."/>
            <person name="Choi S.H."/>
            <person name="Lee D.H."/>
            <person name="Yoon H."/>
            <person name="Kim B."/>
            <person name="Yang S.J."/>
            <person name="Lee J.S."/>
        </authorList>
    </citation>
    <scope>NUCLEOTIDE SEQUENCE [LARGE SCALE GENOMIC DNA]</scope>
    <source>
        <strain evidence="3">KCTC 15684</strain>
    </source>
</reference>
<evidence type="ECO:0000313" key="3">
    <source>
        <dbReference type="Proteomes" id="UP000265643"/>
    </source>
</evidence>
<proteinExistence type="predicted"/>
<dbReference type="Pfam" id="PF10105">
    <property type="entry name" value="DUF2344"/>
    <property type="match status" value="1"/>
</dbReference>
<comment type="caution">
    <text evidence="2">The sequence shown here is derived from an EMBL/GenBank/DDBJ whole genome shotgun (WGS) entry which is preliminary data.</text>
</comment>
<dbReference type="AlphaFoldDB" id="A0A391NWW4"/>
<sequence length="253" mass="28902">MKARIKFRKYGHLKFIGHLDVMRYFQKAMRRAEIPIAFTSGYSPHMIMSFASPLGIGLTSDGEYMDIELREPIASKEAVRRLNEVGIEGIEVLNLVEIEDSKKMGGMSIFAGADYLVYPKNGEFPEHWKGHIGDFLAQDAVNIVKKTKRSEKEVDILPMIYQMEVRDQGIFMQLAAGSAENLKPNLVMEAFVKYLGEEETYREIEYQFHRLEMYADMGKDERKLVSLESLGHEIMEEMADPKERTESAESSAG</sequence>
<dbReference type="EMBL" id="BHGK01000001">
    <property type="protein sequence ID" value="GCA65644.1"/>
    <property type="molecule type" value="Genomic_DNA"/>
</dbReference>
<name>A0A391NWW4_9FIRM</name>
<dbReference type="NCBIfam" id="TIGR03936">
    <property type="entry name" value="sam_1_link_chp"/>
    <property type="match status" value="1"/>
</dbReference>
<feature type="domain" description="DUF2344" evidence="1">
    <location>
        <begin position="2"/>
        <end position="184"/>
    </location>
</feature>